<feature type="compositionally biased region" description="Acidic residues" evidence="1">
    <location>
        <begin position="400"/>
        <end position="414"/>
    </location>
</feature>
<accession>A0A640KSU6</accession>
<protein>
    <submittedName>
        <fullName evidence="2">Uncharacterized protein</fullName>
    </submittedName>
</protein>
<feature type="compositionally biased region" description="Acidic residues" evidence="1">
    <location>
        <begin position="188"/>
        <end position="213"/>
    </location>
</feature>
<reference evidence="2" key="1">
    <citation type="submission" date="2019-11" db="EMBL/GenBank/DDBJ databases">
        <title>Leishmania tarentolae CDS.</title>
        <authorList>
            <person name="Goto Y."/>
            <person name="Yamagishi J."/>
        </authorList>
    </citation>
    <scope>NUCLEOTIDE SEQUENCE [LARGE SCALE GENOMIC DNA]</scope>
    <source>
        <strain evidence="2">Parrot Tar II</strain>
    </source>
</reference>
<dbReference type="EMBL" id="BLBS01000054">
    <property type="protein sequence ID" value="GET92341.1"/>
    <property type="molecule type" value="Genomic_DNA"/>
</dbReference>
<feature type="region of interest" description="Disordered" evidence="1">
    <location>
        <begin position="176"/>
        <end position="220"/>
    </location>
</feature>
<gene>
    <name evidence="2" type="ORF">LtaPh_3426600</name>
</gene>
<proteinExistence type="predicted"/>
<comment type="caution">
    <text evidence="2">The sequence shown here is derived from an EMBL/GenBank/DDBJ whole genome shotgun (WGS) entry which is preliminary data.</text>
</comment>
<dbReference type="OrthoDB" id="277355at2759"/>
<evidence type="ECO:0000256" key="1">
    <source>
        <dbReference type="SAM" id="MobiDB-lite"/>
    </source>
</evidence>
<keyword evidence="3" id="KW-1185">Reference proteome</keyword>
<feature type="region of interest" description="Disordered" evidence="1">
    <location>
        <begin position="384"/>
        <end position="414"/>
    </location>
</feature>
<dbReference type="AlphaFoldDB" id="A0A640KSU6"/>
<dbReference type="Proteomes" id="UP000419144">
    <property type="component" value="Unassembled WGS sequence"/>
</dbReference>
<organism evidence="2 3">
    <name type="scientific">Leishmania tarentolae</name>
    <name type="common">Sauroleishmania tarentolae</name>
    <dbReference type="NCBI Taxonomy" id="5689"/>
    <lineage>
        <taxon>Eukaryota</taxon>
        <taxon>Discoba</taxon>
        <taxon>Euglenozoa</taxon>
        <taxon>Kinetoplastea</taxon>
        <taxon>Metakinetoplastina</taxon>
        <taxon>Trypanosomatida</taxon>
        <taxon>Trypanosomatidae</taxon>
        <taxon>Leishmaniinae</taxon>
        <taxon>Leishmania</taxon>
        <taxon>lizard Leishmania</taxon>
    </lineage>
</organism>
<name>A0A640KSU6_LEITA</name>
<evidence type="ECO:0000313" key="2">
    <source>
        <dbReference type="EMBL" id="GET92341.1"/>
    </source>
</evidence>
<sequence length="414" mass="46925">MLTACAAFRADYCAHLCRRAGLFASLLPTFSWCLFCSLSNPLFLRFFGVPFTQRWGYAAVIEFSERTITRKHLHTYTPTHTHIYCSSREANQGFPLCRSTHHARLLLASSFVPMNPDDVSEGGSIAEPLPQDQITMLLNLQDFQEKVTEDQANLCCVIVTSTLCRHCGIRRIPYPKVARPNGNTRDNEDGESEDEDADVDGDEGYGDEEDSQEDSGAAQSTRAGHFYRDFENYLVRNPDTAVQRRHTRFFHVCACMEEETCVDFLIAADPAYSLLNKQPSAHEIVLLHKKAHHQLKELLNFLEVRSTPSMRFYLAGKPLRYSAMPSGCSDAVAPKDVTAETDVLQVSGANWIKWSQVLQNAVVVRNEVMRSYDTEVREKARAARAEARRQARRQRRMQEAEEEGEEDEEAEEDG</sequence>
<evidence type="ECO:0000313" key="3">
    <source>
        <dbReference type="Proteomes" id="UP000419144"/>
    </source>
</evidence>
<dbReference type="VEuPathDB" id="TriTrypDB:LtaPh_3426600"/>